<protein>
    <recommendedName>
        <fullName evidence="14">G-protein coupled receptors family 1 profile domain-containing protein</fullName>
    </recommendedName>
</protein>
<feature type="transmembrane region" description="Helical" evidence="13">
    <location>
        <begin position="392"/>
        <end position="416"/>
    </location>
</feature>
<proteinExistence type="inferred from homology"/>
<dbReference type="AlphaFoldDB" id="A0A8C6GXT4"/>
<evidence type="ECO:0000256" key="5">
    <source>
        <dbReference type="ARBA" id="ARBA00022989"/>
    </source>
</evidence>
<dbReference type="InterPro" id="IPR000826">
    <property type="entry name" value="Formyl_rcpt-rel"/>
</dbReference>
<feature type="transmembrane region" description="Helical" evidence="13">
    <location>
        <begin position="320"/>
        <end position="338"/>
    </location>
</feature>
<evidence type="ECO:0000256" key="11">
    <source>
        <dbReference type="ARBA" id="ARBA00023224"/>
    </source>
</evidence>
<dbReference type="PROSITE" id="PS50262">
    <property type="entry name" value="G_PROTEIN_RECEP_F1_2"/>
    <property type="match status" value="1"/>
</dbReference>
<dbReference type="Pfam" id="PF00001">
    <property type="entry name" value="7tm_1"/>
    <property type="match status" value="1"/>
</dbReference>
<keyword evidence="7 13" id="KW-0472">Membrane</keyword>
<dbReference type="SUPFAM" id="SSF81321">
    <property type="entry name" value="Family A G protein-coupled receptor-like"/>
    <property type="match status" value="1"/>
</dbReference>
<evidence type="ECO:0000256" key="6">
    <source>
        <dbReference type="ARBA" id="ARBA00023040"/>
    </source>
</evidence>
<name>A0A8C6GXT4_MUSSI</name>
<evidence type="ECO:0000313" key="15">
    <source>
        <dbReference type="Ensembl" id="ENSMSIP00000012901.1"/>
    </source>
</evidence>
<keyword evidence="10" id="KW-0325">Glycoprotein</keyword>
<evidence type="ECO:0000256" key="7">
    <source>
        <dbReference type="ARBA" id="ARBA00023136"/>
    </source>
</evidence>
<dbReference type="GO" id="GO:0007204">
    <property type="term" value="P:positive regulation of cytosolic calcium ion concentration"/>
    <property type="evidence" value="ECO:0007669"/>
    <property type="project" value="TreeGrafter"/>
</dbReference>
<dbReference type="GO" id="GO:0006954">
    <property type="term" value="P:inflammatory response"/>
    <property type="evidence" value="ECO:0007669"/>
    <property type="project" value="TreeGrafter"/>
</dbReference>
<organism evidence="15 16">
    <name type="scientific">Mus spicilegus</name>
    <name type="common">Mound-building mouse</name>
    <dbReference type="NCBI Taxonomy" id="10103"/>
    <lineage>
        <taxon>Eukaryota</taxon>
        <taxon>Metazoa</taxon>
        <taxon>Chordata</taxon>
        <taxon>Craniata</taxon>
        <taxon>Vertebrata</taxon>
        <taxon>Euteleostomi</taxon>
        <taxon>Mammalia</taxon>
        <taxon>Eutheria</taxon>
        <taxon>Euarchontoglires</taxon>
        <taxon>Glires</taxon>
        <taxon>Rodentia</taxon>
        <taxon>Myomorpha</taxon>
        <taxon>Muroidea</taxon>
        <taxon>Muridae</taxon>
        <taxon>Murinae</taxon>
        <taxon>Mus</taxon>
        <taxon>Mus</taxon>
    </lineage>
</organism>
<dbReference type="Proteomes" id="UP000694415">
    <property type="component" value="Unplaced"/>
</dbReference>
<keyword evidence="8" id="KW-1015">Disulfide bond</keyword>
<evidence type="ECO:0000256" key="9">
    <source>
        <dbReference type="ARBA" id="ARBA00023170"/>
    </source>
</evidence>
<dbReference type="Ensembl" id="ENSMSIT00000016362.1">
    <property type="protein sequence ID" value="ENSMSIP00000012901.1"/>
    <property type="gene ID" value="ENSMSIG00000011196.1"/>
</dbReference>
<comment type="subcellular location">
    <subcellularLocation>
        <location evidence="1">Cell membrane</location>
        <topology evidence="1">Multi-pass membrane protein</topology>
    </subcellularLocation>
</comment>
<dbReference type="GO" id="GO:0007200">
    <property type="term" value="P:phospholipase C-activating G protein-coupled receptor signaling pathway"/>
    <property type="evidence" value="ECO:0007669"/>
    <property type="project" value="TreeGrafter"/>
</dbReference>
<dbReference type="GO" id="GO:0005886">
    <property type="term" value="C:plasma membrane"/>
    <property type="evidence" value="ECO:0007669"/>
    <property type="project" value="UniProtKB-SubCell"/>
</dbReference>
<feature type="transmembrane region" description="Helical" evidence="13">
    <location>
        <begin position="263"/>
        <end position="282"/>
    </location>
</feature>
<dbReference type="InterPro" id="IPR000276">
    <property type="entry name" value="GPCR_Rhodpsn"/>
</dbReference>
<keyword evidence="4 13" id="KW-0812">Transmembrane</keyword>
<feature type="domain" description="G-protein coupled receptors family 1 profile" evidence="14">
    <location>
        <begin position="321"/>
        <end position="415"/>
    </location>
</feature>
<dbReference type="Gene3D" id="1.20.1070.10">
    <property type="entry name" value="Rhodopsin 7-helix transmembrane proteins"/>
    <property type="match status" value="1"/>
</dbReference>
<feature type="transmembrane region" description="Helical" evidence="13">
    <location>
        <begin position="359"/>
        <end position="380"/>
    </location>
</feature>
<keyword evidence="9" id="KW-0675">Receptor</keyword>
<keyword evidence="3" id="KW-0145">Chemotaxis</keyword>
<evidence type="ECO:0000256" key="8">
    <source>
        <dbReference type="ARBA" id="ARBA00023157"/>
    </source>
</evidence>
<evidence type="ECO:0000259" key="14">
    <source>
        <dbReference type="PROSITE" id="PS50262"/>
    </source>
</evidence>
<reference evidence="15" key="2">
    <citation type="submission" date="2025-09" db="UniProtKB">
        <authorList>
            <consortium name="Ensembl"/>
        </authorList>
    </citation>
    <scope>IDENTIFICATION</scope>
</reference>
<dbReference type="GeneTree" id="ENSGT01150000290586"/>
<feature type="transmembrane region" description="Helical" evidence="13">
    <location>
        <begin position="142"/>
        <end position="162"/>
    </location>
</feature>
<evidence type="ECO:0000256" key="13">
    <source>
        <dbReference type="SAM" id="Phobius"/>
    </source>
</evidence>
<dbReference type="GO" id="GO:0006935">
    <property type="term" value="P:chemotaxis"/>
    <property type="evidence" value="ECO:0007669"/>
    <property type="project" value="UniProtKB-KW"/>
</dbReference>
<evidence type="ECO:0000256" key="3">
    <source>
        <dbReference type="ARBA" id="ARBA00022500"/>
    </source>
</evidence>
<dbReference type="PANTHER" id="PTHR24225:SF0">
    <property type="entry name" value="N-FORMYL PEPTIDE RECEPTOR 2"/>
    <property type="match status" value="1"/>
</dbReference>
<evidence type="ECO:0000313" key="16">
    <source>
        <dbReference type="Proteomes" id="UP000694415"/>
    </source>
</evidence>
<keyword evidence="11" id="KW-0807">Transducer</keyword>
<dbReference type="PANTHER" id="PTHR24225">
    <property type="entry name" value="CHEMOTACTIC RECEPTOR"/>
    <property type="match status" value="1"/>
</dbReference>
<dbReference type="GO" id="GO:0004875">
    <property type="term" value="F:complement receptor activity"/>
    <property type="evidence" value="ECO:0007669"/>
    <property type="project" value="TreeGrafter"/>
</dbReference>
<keyword evidence="6" id="KW-0297">G-protein coupled receptor</keyword>
<evidence type="ECO:0000256" key="4">
    <source>
        <dbReference type="ARBA" id="ARBA00022692"/>
    </source>
</evidence>
<dbReference type="InterPro" id="IPR017452">
    <property type="entry name" value="GPCR_Rhodpsn_7TM"/>
</dbReference>
<comment type="similarity">
    <text evidence="12">Belongs to the chemokine-like receptor (CMKLR) family.</text>
</comment>
<keyword evidence="5 13" id="KW-1133">Transmembrane helix</keyword>
<keyword evidence="2" id="KW-1003">Cell membrane</keyword>
<evidence type="ECO:0000256" key="2">
    <source>
        <dbReference type="ARBA" id="ARBA00022475"/>
    </source>
</evidence>
<accession>A0A8C6GXT4</accession>
<evidence type="ECO:0000256" key="12">
    <source>
        <dbReference type="ARBA" id="ARBA00025736"/>
    </source>
</evidence>
<keyword evidence="16" id="KW-1185">Reference proteome</keyword>
<dbReference type="GO" id="GO:0004982">
    <property type="term" value="F:N-formyl peptide receptor activity"/>
    <property type="evidence" value="ECO:0007669"/>
    <property type="project" value="TreeGrafter"/>
</dbReference>
<reference evidence="15" key="1">
    <citation type="submission" date="2025-08" db="UniProtKB">
        <authorList>
            <consortium name="Ensembl"/>
        </authorList>
    </citation>
    <scope>IDENTIFICATION</scope>
</reference>
<feature type="transmembrane region" description="Helical" evidence="13">
    <location>
        <begin position="182"/>
        <end position="203"/>
    </location>
</feature>
<evidence type="ECO:0000256" key="1">
    <source>
        <dbReference type="ARBA" id="ARBA00004651"/>
    </source>
</evidence>
<evidence type="ECO:0000256" key="10">
    <source>
        <dbReference type="ARBA" id="ARBA00023180"/>
    </source>
</evidence>
<sequence>MMKYQERVCVCVCVCVSYSRKYSPERREVVARRLMRWVESECTEQGGPSPTWGRGTQINNPFLPFPEGPEAQTWSCWLVLLFPARSDSLLCVQAYHTLNFASSREHQATSCCLGTPETPDIHLQPMEDPVEMEQPAPLGSQYLPWAVLSLLYSLMAIISYLLDMTSYSLLVQAGGSLLPAPLSAAWFGHQLIADIIFLGLLPLSLTWIRTCWPLGLAFCHLDPCLAFLTFCASGRLLIHVTADCCTSLLQPSWALGHRKVRQVVVWAGGFWILLLDLAGRALGTLRDRTGHSDPFNGTMTLESPRHNRDPWAWNPTLDQLVFGFGVPLGVLRVFHSLVREQLQLARVSVRPPLLGLPGATTVMLFVCWFPFHLVLLLRFLGMWGSRLQLEEVWVLLRPLGLTLLGSTSFFHPLLYVCGDVENRRRLGQDLWFPGRGGEEEAEEPKALGMEAERLCSSLREQGTVLGVGFLSSENVGWAEMKAQVMGSEVGKEREV</sequence>